<organism evidence="1">
    <name type="scientific">Cacopsylla melanoneura</name>
    <dbReference type="NCBI Taxonomy" id="428564"/>
    <lineage>
        <taxon>Eukaryota</taxon>
        <taxon>Metazoa</taxon>
        <taxon>Ecdysozoa</taxon>
        <taxon>Arthropoda</taxon>
        <taxon>Hexapoda</taxon>
        <taxon>Insecta</taxon>
        <taxon>Pterygota</taxon>
        <taxon>Neoptera</taxon>
        <taxon>Paraneoptera</taxon>
        <taxon>Hemiptera</taxon>
        <taxon>Sternorrhyncha</taxon>
        <taxon>Psylloidea</taxon>
        <taxon>Psyllidae</taxon>
        <taxon>Psyllinae</taxon>
        <taxon>Cacopsylla</taxon>
    </lineage>
</organism>
<evidence type="ECO:0000313" key="1">
    <source>
        <dbReference type="EMBL" id="CAG6619290.1"/>
    </source>
</evidence>
<proteinExistence type="predicted"/>
<dbReference type="EMBL" id="HBUF01045145">
    <property type="protein sequence ID" value="CAG6619290.1"/>
    <property type="molecule type" value="Transcribed_RNA"/>
</dbReference>
<name>A0A8D8LZQ4_9HEMI</name>
<reference evidence="1" key="1">
    <citation type="submission" date="2021-05" db="EMBL/GenBank/DDBJ databases">
        <authorList>
            <person name="Alioto T."/>
            <person name="Alioto T."/>
            <person name="Gomez Garrido J."/>
        </authorList>
    </citation>
    <scope>NUCLEOTIDE SEQUENCE</scope>
</reference>
<sequence>MGKRKRRINNPERWITWLVGRRRTQQTARHCVKCRSHEHRHVERTLLARNPGVSGHVHPRVGIDSNMNQYELGSTLSPRAIRVGRQFCQSVVFVTRTRLAWEFFVVSGLTAADLASPEILRRAGTSKECSPVQSNLALWIFVHANTLKPLRLNFVGSFGCQIERVSDPVD</sequence>
<dbReference type="EMBL" id="HBUF01045143">
    <property type="protein sequence ID" value="CAG6619278.1"/>
    <property type="molecule type" value="Transcribed_RNA"/>
</dbReference>
<protein>
    <submittedName>
        <fullName evidence="1">Uncharacterized protein</fullName>
    </submittedName>
</protein>
<accession>A0A8D8LZQ4</accession>
<dbReference type="AlphaFoldDB" id="A0A8D8LZQ4"/>